<dbReference type="PROSITE" id="PS51257">
    <property type="entry name" value="PROKAR_LIPOPROTEIN"/>
    <property type="match status" value="1"/>
</dbReference>
<dbReference type="EMBL" id="UINC01115014">
    <property type="protein sequence ID" value="SVC85729.1"/>
    <property type="molecule type" value="Genomic_DNA"/>
</dbReference>
<evidence type="ECO:0000259" key="2">
    <source>
        <dbReference type="Pfam" id="PF24481"/>
    </source>
</evidence>
<sequence length="187" mass="20628">MSIKDGLTILVSVQACELELKCIDSEIADVERERAAAHAEIEAAEGEVDAIRAALEDARSVAKRLDMDLKSAEEKVVKFNDHMLAVKTNEELWAIQEEIGYAERAVSAVETKILEQLENEDSLKVSIGKKNSELAHVRESVDAAIAVANHKEAELISVKAKADDTLSSLQERIPEDLMKKYGNIKMV</sequence>
<evidence type="ECO:0000313" key="3">
    <source>
        <dbReference type="EMBL" id="SVC85729.1"/>
    </source>
</evidence>
<evidence type="ECO:0000256" key="1">
    <source>
        <dbReference type="SAM" id="Coils"/>
    </source>
</evidence>
<gene>
    <name evidence="3" type="ORF">METZ01_LOCUS338583</name>
</gene>
<protein>
    <recommendedName>
        <fullName evidence="2">CT398-like coiled coil hairpin domain-containing protein</fullName>
    </recommendedName>
</protein>
<keyword evidence="1" id="KW-0175">Coiled coil</keyword>
<proteinExistence type="predicted"/>
<dbReference type="Pfam" id="PF24481">
    <property type="entry name" value="CT398_CC"/>
    <property type="match status" value="1"/>
</dbReference>
<reference evidence="3" key="1">
    <citation type="submission" date="2018-05" db="EMBL/GenBank/DDBJ databases">
        <authorList>
            <person name="Lanie J.A."/>
            <person name="Ng W.-L."/>
            <person name="Kazmierczak K.M."/>
            <person name="Andrzejewski T.M."/>
            <person name="Davidsen T.M."/>
            <person name="Wayne K.J."/>
            <person name="Tettelin H."/>
            <person name="Glass J.I."/>
            <person name="Rusch D."/>
            <person name="Podicherti R."/>
            <person name="Tsui H.-C.T."/>
            <person name="Winkler M.E."/>
        </authorList>
    </citation>
    <scope>NUCLEOTIDE SEQUENCE</scope>
</reference>
<feature type="non-terminal residue" evidence="3">
    <location>
        <position position="187"/>
    </location>
</feature>
<dbReference type="AlphaFoldDB" id="A0A382QJM8"/>
<name>A0A382QJM8_9ZZZZ</name>
<feature type="domain" description="CT398-like coiled coil hairpin" evidence="2">
    <location>
        <begin position="32"/>
        <end position="184"/>
    </location>
</feature>
<feature type="coiled-coil region" evidence="1">
    <location>
        <begin position="13"/>
        <end position="75"/>
    </location>
</feature>
<organism evidence="3">
    <name type="scientific">marine metagenome</name>
    <dbReference type="NCBI Taxonomy" id="408172"/>
    <lineage>
        <taxon>unclassified sequences</taxon>
        <taxon>metagenomes</taxon>
        <taxon>ecological metagenomes</taxon>
    </lineage>
</organism>
<accession>A0A382QJM8</accession>
<dbReference type="InterPro" id="IPR056003">
    <property type="entry name" value="CT398_CC_hairpin"/>
</dbReference>
<dbReference type="Gene3D" id="1.10.287.1490">
    <property type="match status" value="1"/>
</dbReference>